<accession>A0A853BKG3</accession>
<dbReference type="AlphaFoldDB" id="A0A853BKG3"/>
<evidence type="ECO:0008006" key="3">
    <source>
        <dbReference type="Google" id="ProtNLM"/>
    </source>
</evidence>
<comment type="caution">
    <text evidence="1">The sequence shown here is derived from an EMBL/GenBank/DDBJ whole genome shotgun (WGS) entry which is preliminary data.</text>
</comment>
<dbReference type="InterPro" id="IPR054058">
    <property type="entry name" value="HTH_67"/>
</dbReference>
<dbReference type="NCBIfam" id="NF047719">
    <property type="entry name" value="SCO6745_fam_HTH"/>
    <property type="match status" value="1"/>
</dbReference>
<dbReference type="Proteomes" id="UP000575985">
    <property type="component" value="Unassembled WGS sequence"/>
</dbReference>
<evidence type="ECO:0000313" key="2">
    <source>
        <dbReference type="Proteomes" id="UP000575985"/>
    </source>
</evidence>
<evidence type="ECO:0000313" key="1">
    <source>
        <dbReference type="EMBL" id="NYI95989.1"/>
    </source>
</evidence>
<gene>
    <name evidence="1" type="ORF">HNR12_002266</name>
</gene>
<organism evidence="1 2">
    <name type="scientific">Streptomonospora nanhaiensis</name>
    <dbReference type="NCBI Taxonomy" id="1323731"/>
    <lineage>
        <taxon>Bacteria</taxon>
        <taxon>Bacillati</taxon>
        <taxon>Actinomycetota</taxon>
        <taxon>Actinomycetes</taxon>
        <taxon>Streptosporangiales</taxon>
        <taxon>Nocardiopsidaceae</taxon>
        <taxon>Streptomonospora</taxon>
    </lineage>
</organism>
<dbReference type="Pfam" id="PF21863">
    <property type="entry name" value="HTH_67"/>
    <property type="match status" value="1"/>
</dbReference>
<dbReference type="RefSeq" id="WP_179767426.1">
    <property type="nucleotide sequence ID" value="NZ_JACCFO010000001.1"/>
</dbReference>
<sequence>MTRATALSPDLARAAWAAVEPIHLVVYFAPEAAEQYTGIGLEPVGMGYFASRSAPLGPAGPQTVAATFYNFSPALVSSVIPHAWSVAAPESVLKARHAVADTALRRILGVETVGSAGLREAADLARTAALAAAEHPQGRPLFAAHAALDWPEEPHNVLWHAATLLREFRGDGHVATLLTSGVGPLEALVTYAAAGGARASTLRRTRGWSDEEWEAGVASAVEQGWVATGEDGAPVLTDAGRTLRSELEGRTDTLSVPAFAAIGEDGCRRLAELTAPLVTTIRAEGILPGTRPRRS</sequence>
<protein>
    <recommendedName>
        <fullName evidence="3">SalK</fullName>
    </recommendedName>
</protein>
<proteinExistence type="predicted"/>
<keyword evidence="2" id="KW-1185">Reference proteome</keyword>
<name>A0A853BKG3_9ACTN</name>
<dbReference type="EMBL" id="JACCFO010000001">
    <property type="protein sequence ID" value="NYI95989.1"/>
    <property type="molecule type" value="Genomic_DNA"/>
</dbReference>
<reference evidence="1 2" key="1">
    <citation type="submission" date="2020-07" db="EMBL/GenBank/DDBJ databases">
        <title>Sequencing the genomes of 1000 actinobacteria strains.</title>
        <authorList>
            <person name="Klenk H.-P."/>
        </authorList>
    </citation>
    <scope>NUCLEOTIDE SEQUENCE [LARGE SCALE GENOMIC DNA]</scope>
    <source>
        <strain evidence="1 2">DSM 45927</strain>
    </source>
</reference>